<dbReference type="PANTHER" id="PTHR34352:SF1">
    <property type="entry name" value="PROTEIN YHFA"/>
    <property type="match status" value="1"/>
</dbReference>
<dbReference type="EMBL" id="JAACYA010000001">
    <property type="protein sequence ID" value="MBK3331538.1"/>
    <property type="molecule type" value="Genomic_DNA"/>
</dbReference>
<dbReference type="RefSeq" id="WP_200672957.1">
    <property type="nucleotide sequence ID" value="NZ_JAACYA010000001.1"/>
</dbReference>
<keyword evidence="2" id="KW-1185">Reference proteome</keyword>
<dbReference type="InterPro" id="IPR036102">
    <property type="entry name" value="OsmC/Ohrsf"/>
</dbReference>
<organism evidence="1 2">
    <name type="scientific">Persephonella atlantica</name>
    <dbReference type="NCBI Taxonomy" id="2699429"/>
    <lineage>
        <taxon>Bacteria</taxon>
        <taxon>Pseudomonadati</taxon>
        <taxon>Aquificota</taxon>
        <taxon>Aquificia</taxon>
        <taxon>Aquificales</taxon>
        <taxon>Hydrogenothermaceae</taxon>
        <taxon>Persephonella</taxon>
    </lineage>
</organism>
<dbReference type="InterPro" id="IPR015946">
    <property type="entry name" value="KH_dom-like_a/b"/>
</dbReference>
<gene>
    <name evidence="1" type="ORF">GWK41_00485</name>
</gene>
<dbReference type="SUPFAM" id="SSF82784">
    <property type="entry name" value="OsmC-like"/>
    <property type="match status" value="1"/>
</dbReference>
<dbReference type="Gene3D" id="3.30.300.20">
    <property type="match status" value="1"/>
</dbReference>
<dbReference type="Pfam" id="PF02566">
    <property type="entry name" value="OsmC"/>
    <property type="match status" value="1"/>
</dbReference>
<evidence type="ECO:0000313" key="2">
    <source>
        <dbReference type="Proteomes" id="UP000772812"/>
    </source>
</evidence>
<name>A0ABS1GF32_9AQUI</name>
<proteinExistence type="predicted"/>
<sequence length="126" mass="14131">MEKVATVLLNEDGEFYGELGGKGFNLTQTGLRAVDIMLISVGYCFGLTVEAYAKHKGYEIKNLKIDVIGKKHEKENRYSQITIKVSFDSNLDDKQIQRVIEIGKRGCTVSNTMLKPPEIKAVFSKE</sequence>
<dbReference type="InterPro" id="IPR003718">
    <property type="entry name" value="OsmC/Ohr_fam"/>
</dbReference>
<dbReference type="Proteomes" id="UP000772812">
    <property type="component" value="Unassembled WGS sequence"/>
</dbReference>
<reference evidence="1 2" key="1">
    <citation type="journal article" date="2021" name="Syst. Appl. Microbiol.">
        <title>Persephonella atlantica sp. nov.: How to adapt to physico-chemical gradients in high temperature hydrothermal habitats.</title>
        <authorList>
            <person name="Francois D.X."/>
            <person name="Godfroy A."/>
            <person name="Mathien C."/>
            <person name="Aube J."/>
            <person name="Cathalot C."/>
            <person name="Lesongeur F."/>
            <person name="L'Haridon S."/>
            <person name="Philippon X."/>
            <person name="Roussel E.G."/>
        </authorList>
    </citation>
    <scope>NUCLEOTIDE SEQUENCE [LARGE SCALE GENOMIC DNA]</scope>
    <source>
        <strain evidence="1 2">MO1340</strain>
    </source>
</reference>
<comment type="caution">
    <text evidence="1">The sequence shown here is derived from an EMBL/GenBank/DDBJ whole genome shotgun (WGS) entry which is preliminary data.</text>
</comment>
<accession>A0ABS1GF32</accession>
<protein>
    <submittedName>
        <fullName evidence="1">OsmC family protein</fullName>
    </submittedName>
</protein>
<evidence type="ECO:0000313" key="1">
    <source>
        <dbReference type="EMBL" id="MBK3331538.1"/>
    </source>
</evidence>
<dbReference type="PANTHER" id="PTHR34352">
    <property type="entry name" value="PROTEIN YHFA"/>
    <property type="match status" value="1"/>
</dbReference>